<comment type="subcellular location">
    <subcellularLocation>
        <location evidence="1">Nucleus</location>
    </subcellularLocation>
</comment>
<dbReference type="GO" id="GO:0008270">
    <property type="term" value="F:zinc ion binding"/>
    <property type="evidence" value="ECO:0007669"/>
    <property type="project" value="UniProtKB-KW"/>
</dbReference>
<organism evidence="15 16">
    <name type="scientific">Stylophora pistillata</name>
    <name type="common">Smooth cauliflower coral</name>
    <dbReference type="NCBI Taxonomy" id="50429"/>
    <lineage>
        <taxon>Eukaryota</taxon>
        <taxon>Metazoa</taxon>
        <taxon>Cnidaria</taxon>
        <taxon>Anthozoa</taxon>
        <taxon>Hexacorallia</taxon>
        <taxon>Scleractinia</taxon>
        <taxon>Astrocoeniina</taxon>
        <taxon>Pocilloporidae</taxon>
        <taxon>Stylophora</taxon>
    </lineage>
</organism>
<dbReference type="AlphaFoldDB" id="A0A2B4SWD6"/>
<keyword evidence="4 12" id="KW-0479">Metal-binding</keyword>
<comment type="catalytic activity">
    <reaction evidence="11">
        <text>L-lysyl-[protein] + acetyl-CoA = N(6)-acetyl-L-lysyl-[protein] + CoA + H(+)</text>
        <dbReference type="Rhea" id="RHEA:45948"/>
        <dbReference type="Rhea" id="RHEA-COMP:9752"/>
        <dbReference type="Rhea" id="RHEA-COMP:10731"/>
        <dbReference type="ChEBI" id="CHEBI:15378"/>
        <dbReference type="ChEBI" id="CHEBI:29969"/>
        <dbReference type="ChEBI" id="CHEBI:57287"/>
        <dbReference type="ChEBI" id="CHEBI:57288"/>
        <dbReference type="ChEBI" id="CHEBI:61930"/>
        <dbReference type="EC" id="2.3.1.48"/>
    </reaction>
</comment>
<dbReference type="Proteomes" id="UP000225706">
    <property type="component" value="Unassembled WGS sequence"/>
</dbReference>
<dbReference type="GO" id="GO:0045944">
    <property type="term" value="P:positive regulation of transcription by RNA polymerase II"/>
    <property type="evidence" value="ECO:0007669"/>
    <property type="project" value="TreeGrafter"/>
</dbReference>
<comment type="caution">
    <text evidence="15">The sequence shown here is derived from an EMBL/GenBank/DDBJ whole genome shotgun (WGS) entry which is preliminary data.</text>
</comment>
<dbReference type="GO" id="GO:0031490">
    <property type="term" value="F:chromatin DNA binding"/>
    <property type="evidence" value="ECO:0007669"/>
    <property type="project" value="TreeGrafter"/>
</dbReference>
<dbReference type="SUPFAM" id="SSF57933">
    <property type="entry name" value="TAZ domain"/>
    <property type="match status" value="1"/>
</dbReference>
<keyword evidence="9" id="KW-0804">Transcription</keyword>
<evidence type="ECO:0000256" key="4">
    <source>
        <dbReference type="ARBA" id="ARBA00022723"/>
    </source>
</evidence>
<protein>
    <recommendedName>
        <fullName evidence="2">histone acetyltransferase</fullName>
        <ecNumber evidence="2">2.3.1.48</ecNumber>
    </recommendedName>
</protein>
<dbReference type="EC" id="2.3.1.48" evidence="2"/>
<dbReference type="InterPro" id="IPR035898">
    <property type="entry name" value="TAZ_dom_sf"/>
</dbReference>
<dbReference type="SMART" id="SM00551">
    <property type="entry name" value="ZnF_TAZ"/>
    <property type="match status" value="1"/>
</dbReference>
<keyword evidence="5 12" id="KW-0863">Zinc-finger</keyword>
<evidence type="ECO:0000256" key="12">
    <source>
        <dbReference type="PROSITE-ProRule" id="PRU00203"/>
    </source>
</evidence>
<dbReference type="STRING" id="50429.A0A2B4SWD6"/>
<keyword evidence="6 12" id="KW-0862">Zinc</keyword>
<evidence type="ECO:0000256" key="1">
    <source>
        <dbReference type="ARBA" id="ARBA00004123"/>
    </source>
</evidence>
<dbReference type="Gene3D" id="1.20.1020.10">
    <property type="entry name" value="TAZ domain"/>
    <property type="match status" value="1"/>
</dbReference>
<evidence type="ECO:0000256" key="5">
    <source>
        <dbReference type="ARBA" id="ARBA00022771"/>
    </source>
</evidence>
<dbReference type="PANTHER" id="PTHR13808">
    <property type="entry name" value="CBP/P300-RELATED"/>
    <property type="match status" value="1"/>
</dbReference>
<keyword evidence="16" id="KW-1185">Reference proteome</keyword>
<keyword evidence="10" id="KW-0539">Nucleus</keyword>
<evidence type="ECO:0000256" key="8">
    <source>
        <dbReference type="ARBA" id="ARBA00023015"/>
    </source>
</evidence>
<gene>
    <name evidence="15" type="primary">Crebbp</name>
    <name evidence="15" type="ORF">AWC38_SpisGene1667</name>
</gene>
<dbReference type="PANTHER" id="PTHR13808:SF1">
    <property type="entry name" value="HISTONE ACETYLTRANSFERASE"/>
    <property type="match status" value="1"/>
</dbReference>
<keyword evidence="7" id="KW-0156">Chromatin regulator</keyword>
<accession>A0A2B4SWD6</accession>
<reference evidence="16" key="1">
    <citation type="journal article" date="2017" name="bioRxiv">
        <title>Comparative analysis of the genomes of Stylophora pistillata and Acropora digitifera provides evidence for extensive differences between species of corals.</title>
        <authorList>
            <person name="Voolstra C.R."/>
            <person name="Li Y."/>
            <person name="Liew Y.J."/>
            <person name="Baumgarten S."/>
            <person name="Zoccola D."/>
            <person name="Flot J.-F."/>
            <person name="Tambutte S."/>
            <person name="Allemand D."/>
            <person name="Aranda M."/>
        </authorList>
    </citation>
    <scope>NUCLEOTIDE SEQUENCE [LARGE SCALE GENOMIC DNA]</scope>
</reference>
<proteinExistence type="predicted"/>
<dbReference type="GO" id="GO:0004402">
    <property type="term" value="F:histone acetyltransferase activity"/>
    <property type="evidence" value="ECO:0007669"/>
    <property type="project" value="InterPro"/>
</dbReference>
<evidence type="ECO:0000313" key="15">
    <source>
        <dbReference type="EMBL" id="PFX33403.1"/>
    </source>
</evidence>
<dbReference type="GO" id="GO:0005634">
    <property type="term" value="C:nucleus"/>
    <property type="evidence" value="ECO:0007669"/>
    <property type="project" value="UniProtKB-SubCell"/>
</dbReference>
<dbReference type="InterPro" id="IPR000197">
    <property type="entry name" value="Znf_TAZ"/>
</dbReference>
<evidence type="ECO:0000256" key="2">
    <source>
        <dbReference type="ARBA" id="ARBA00013184"/>
    </source>
</evidence>
<feature type="zinc finger region" description="TAZ-type" evidence="12">
    <location>
        <begin position="373"/>
        <end position="455"/>
    </location>
</feature>
<dbReference type="GO" id="GO:0000123">
    <property type="term" value="C:histone acetyltransferase complex"/>
    <property type="evidence" value="ECO:0007669"/>
    <property type="project" value="TreeGrafter"/>
</dbReference>
<evidence type="ECO:0000256" key="13">
    <source>
        <dbReference type="SAM" id="MobiDB-lite"/>
    </source>
</evidence>
<evidence type="ECO:0000256" key="10">
    <source>
        <dbReference type="ARBA" id="ARBA00023242"/>
    </source>
</evidence>
<evidence type="ECO:0000256" key="6">
    <source>
        <dbReference type="ARBA" id="ARBA00022833"/>
    </source>
</evidence>
<evidence type="ECO:0000256" key="9">
    <source>
        <dbReference type="ARBA" id="ARBA00023163"/>
    </source>
</evidence>
<feature type="domain" description="TAZ-type" evidence="14">
    <location>
        <begin position="373"/>
        <end position="455"/>
    </location>
</feature>
<feature type="compositionally biased region" description="Polar residues" evidence="13">
    <location>
        <begin position="206"/>
        <end position="224"/>
    </location>
</feature>
<dbReference type="InterPro" id="IPR013178">
    <property type="entry name" value="Histone_AcTrfase_Rtt109/CBP"/>
</dbReference>
<evidence type="ECO:0000256" key="11">
    <source>
        <dbReference type="ARBA" id="ARBA00048017"/>
    </source>
</evidence>
<feature type="region of interest" description="Disordered" evidence="13">
    <location>
        <begin position="161"/>
        <end position="183"/>
    </location>
</feature>
<dbReference type="GO" id="GO:0003713">
    <property type="term" value="F:transcription coactivator activity"/>
    <property type="evidence" value="ECO:0007669"/>
    <property type="project" value="TreeGrafter"/>
</dbReference>
<feature type="region of interest" description="Disordered" evidence="13">
    <location>
        <begin position="201"/>
        <end position="224"/>
    </location>
</feature>
<evidence type="ECO:0000313" key="16">
    <source>
        <dbReference type="Proteomes" id="UP000225706"/>
    </source>
</evidence>
<evidence type="ECO:0000256" key="3">
    <source>
        <dbReference type="ARBA" id="ARBA00022679"/>
    </source>
</evidence>
<evidence type="ECO:0000256" key="7">
    <source>
        <dbReference type="ARBA" id="ARBA00022853"/>
    </source>
</evidence>
<evidence type="ECO:0000259" key="14">
    <source>
        <dbReference type="PROSITE" id="PS50134"/>
    </source>
</evidence>
<dbReference type="PROSITE" id="PS50134">
    <property type="entry name" value="ZF_TAZ"/>
    <property type="match status" value="1"/>
</dbReference>
<sequence>MDARAESFKGAQIDLKDDLGDVTIDNFLPEFSFERRNSSEIPGPLRMQSKVTQRPVKSTQTLPSCLENANGDINMNSTVPFDVLINHSGPVQTTSLPACLAPQSYLVQRKDQSSVNEADGKIDSLHRAFEELFPISSAGTSATPSSATGSSSFVYKTTTNTRRKASVNSVGKDFPSPSLLGRGQNTEHFHMSLIDNAVKRQRNHSKTSLLSPQEPGTSDDTSQTRNLLIDDGADIDTGNARTQMKARLMHALYSIQRLLMQTKSTEEQQMCIRLLTAVLHEIKENRDKLLNIFVAVFTFVTVFRLTASRAGTIVMLGLREFIMDLLQAALNSRADGVDRKRETDHVIRLAAWVYFQKLIIANYFIMAGQETTNTKDTAAVQGRFKSSLELLEHTLNCSNPECPLPHCVNMKLAMKHTQSCKKTQCQVCQRMKYLASKHTESCNEVYCCIPFCMEEKLKGFVGSQMAGCNILDDSQRYKRRVVADDEKDVCVTLNSSPSKIVREMSAPDRTFFSVNSSECKGGETADNHTAPTNVFLSPLKLGCDTHPPKLAKRGHPLVPPSSSASFVKSSRLRLEQSRSHSCAKETVTMTSTQFDASLKPLPASNREGPVTAKILKTFTPPLAEKVSAQEYAGAQQQGMSTILLDGIFRSCQATQAACTETHGETDQVNLSPFASDENVSNCSGPISKNVGDNPYDAIRGSQGSHGQAVLKARLMDALNKLLGLGLQRLETKEELVVCINSLRKAVEEIKALE</sequence>
<dbReference type="GO" id="GO:0005667">
    <property type="term" value="C:transcription regulator complex"/>
    <property type="evidence" value="ECO:0007669"/>
    <property type="project" value="TreeGrafter"/>
</dbReference>
<keyword evidence="8" id="KW-0805">Transcription regulation</keyword>
<dbReference type="Pfam" id="PF02135">
    <property type="entry name" value="zf-TAZ"/>
    <property type="match status" value="1"/>
</dbReference>
<dbReference type="OrthoDB" id="5989019at2759"/>
<dbReference type="EMBL" id="LSMT01000012">
    <property type="protein sequence ID" value="PFX33403.1"/>
    <property type="molecule type" value="Genomic_DNA"/>
</dbReference>
<keyword evidence="3" id="KW-0808">Transferase</keyword>
<name>A0A2B4SWD6_STYPI</name>